<accession>A0ABV6MTZ1</accession>
<dbReference type="Gene3D" id="3.40.50.1820">
    <property type="entry name" value="alpha/beta hydrolase"/>
    <property type="match status" value="1"/>
</dbReference>
<dbReference type="GO" id="GO:0016787">
    <property type="term" value="F:hydrolase activity"/>
    <property type="evidence" value="ECO:0007669"/>
    <property type="project" value="UniProtKB-KW"/>
</dbReference>
<organism evidence="5 6">
    <name type="scientific">Kutzneria chonburiensis</name>
    <dbReference type="NCBI Taxonomy" id="1483604"/>
    <lineage>
        <taxon>Bacteria</taxon>
        <taxon>Bacillati</taxon>
        <taxon>Actinomycetota</taxon>
        <taxon>Actinomycetes</taxon>
        <taxon>Pseudonocardiales</taxon>
        <taxon>Pseudonocardiaceae</taxon>
        <taxon>Kutzneria</taxon>
    </lineage>
</organism>
<protein>
    <submittedName>
        <fullName evidence="5">Alpha/beta fold hydrolase</fullName>
    </submittedName>
</protein>
<name>A0ABV6MTZ1_9PSEU</name>
<evidence type="ECO:0000256" key="2">
    <source>
        <dbReference type="SAM" id="SignalP"/>
    </source>
</evidence>
<gene>
    <name evidence="5" type="ORF">ACFFH7_18695</name>
</gene>
<evidence type="ECO:0000256" key="1">
    <source>
        <dbReference type="SAM" id="MobiDB-lite"/>
    </source>
</evidence>
<comment type="caution">
    <text evidence="5">The sequence shown here is derived from an EMBL/GenBank/DDBJ whole genome shotgun (WGS) entry which is preliminary data.</text>
</comment>
<evidence type="ECO:0000313" key="5">
    <source>
        <dbReference type="EMBL" id="MFC0543537.1"/>
    </source>
</evidence>
<dbReference type="Proteomes" id="UP001589810">
    <property type="component" value="Unassembled WGS sequence"/>
</dbReference>
<feature type="domain" description="Peptidase S33 tripeptidyl aminopeptidase-like C-terminal" evidence="4">
    <location>
        <begin position="384"/>
        <end position="478"/>
    </location>
</feature>
<dbReference type="SUPFAM" id="SSF53474">
    <property type="entry name" value="alpha/beta-Hydrolases"/>
    <property type="match status" value="1"/>
</dbReference>
<dbReference type="RefSeq" id="WP_379794139.1">
    <property type="nucleotide sequence ID" value="NZ_JBHLUD010000006.1"/>
</dbReference>
<keyword evidence="6" id="KW-1185">Reference proteome</keyword>
<evidence type="ECO:0000313" key="6">
    <source>
        <dbReference type="Proteomes" id="UP001589810"/>
    </source>
</evidence>
<dbReference type="EMBL" id="JBHLUD010000006">
    <property type="protein sequence ID" value="MFC0543537.1"/>
    <property type="molecule type" value="Genomic_DNA"/>
</dbReference>
<feature type="signal peptide" evidence="2">
    <location>
        <begin position="1"/>
        <end position="23"/>
    </location>
</feature>
<proteinExistence type="predicted"/>
<evidence type="ECO:0000259" key="3">
    <source>
        <dbReference type="Pfam" id="PF00561"/>
    </source>
</evidence>
<dbReference type="InterPro" id="IPR000073">
    <property type="entry name" value="AB_hydrolase_1"/>
</dbReference>
<feature type="chain" id="PRO_5045651821" evidence="2">
    <location>
        <begin position="24"/>
        <end position="497"/>
    </location>
</feature>
<dbReference type="InterPro" id="IPR029058">
    <property type="entry name" value="AB_hydrolase_fold"/>
</dbReference>
<evidence type="ECO:0000259" key="4">
    <source>
        <dbReference type="Pfam" id="PF08386"/>
    </source>
</evidence>
<keyword evidence="5" id="KW-0378">Hydrolase</keyword>
<keyword evidence="2" id="KW-0732">Signal</keyword>
<dbReference type="Pfam" id="PF00561">
    <property type="entry name" value="Abhydrolase_1"/>
    <property type="match status" value="1"/>
</dbReference>
<reference evidence="5 6" key="1">
    <citation type="submission" date="2024-09" db="EMBL/GenBank/DDBJ databases">
        <authorList>
            <person name="Sun Q."/>
            <person name="Mori K."/>
        </authorList>
    </citation>
    <scope>NUCLEOTIDE SEQUENCE [LARGE SCALE GENOMIC DNA]</scope>
    <source>
        <strain evidence="5 6">TBRC 1432</strain>
    </source>
</reference>
<feature type="domain" description="AB hydrolase-1" evidence="3">
    <location>
        <begin position="113"/>
        <end position="303"/>
    </location>
</feature>
<sequence>MRRVLSAAAVVAAAVITMGNAAAVGATYPTETITWGACSDQTLANAGAQCGTLQVPLDHANPTGTKLTLALSRLAHKASSAYQGVMIAAPDPLAGAGYESSLLGQQLPGGDGYDWIGIARRGLAPSVPALSCDPGYNSFNRPNYAPTAPTNEVDWLNRVQGYATACGQANPDLLPHMKTTDVAADIDDVRAALGVVQTSLYAQSYGTYVGEVYATLHPLAVKRMVLDSAINPDRVWYNAANLDQNANLERNFHLFFDWLAGNDATYHLGTTRDAIQQVWTAQLAAVTAHPANGLIGPAELTDLLTLTPYYQAFWPTLGGMFANFVHTGDASALQFLYTQFYQRGTDNVYAALLAETCTDAPSPADWSTWRTNAQAAATQAPDIAWGNNWFNAPCRVWPAKAANPVPVLGLTSASVLLLQNELDGVAPPSGSMALRQRYSHSALLTVHGAITHGVTPTADTCVNSVLGNYLSSGTLPARKAGNASDAECAAPPAPVAG</sequence>
<feature type="region of interest" description="Disordered" evidence="1">
    <location>
        <begin position="478"/>
        <end position="497"/>
    </location>
</feature>
<dbReference type="InterPro" id="IPR013595">
    <property type="entry name" value="Pept_S33_TAP-like_C"/>
</dbReference>
<dbReference type="Pfam" id="PF08386">
    <property type="entry name" value="Abhydrolase_4"/>
    <property type="match status" value="1"/>
</dbReference>